<name>A0ABW1FA76_9ACTN</name>
<gene>
    <name evidence="4" type="ORF">ACFP0N_38360</name>
</gene>
<evidence type="ECO:0000256" key="1">
    <source>
        <dbReference type="SAM" id="MobiDB-lite"/>
    </source>
</evidence>
<evidence type="ECO:0000313" key="4">
    <source>
        <dbReference type="EMBL" id="MFC5890832.1"/>
    </source>
</evidence>
<feature type="region of interest" description="Disordered" evidence="1">
    <location>
        <begin position="734"/>
        <end position="825"/>
    </location>
</feature>
<evidence type="ECO:0000256" key="2">
    <source>
        <dbReference type="SAM" id="Phobius"/>
    </source>
</evidence>
<feature type="compositionally biased region" description="Basic and acidic residues" evidence="1">
    <location>
        <begin position="812"/>
        <end position="825"/>
    </location>
</feature>
<feature type="compositionally biased region" description="Basic and acidic residues" evidence="1">
    <location>
        <begin position="757"/>
        <end position="776"/>
    </location>
</feature>
<proteinExistence type="predicted"/>
<dbReference type="Proteomes" id="UP001596067">
    <property type="component" value="Unassembled WGS sequence"/>
</dbReference>
<organism evidence="4 5">
    <name type="scientific">Kitasatospora aburaviensis</name>
    <dbReference type="NCBI Taxonomy" id="67265"/>
    <lineage>
        <taxon>Bacteria</taxon>
        <taxon>Bacillati</taxon>
        <taxon>Actinomycetota</taxon>
        <taxon>Actinomycetes</taxon>
        <taxon>Kitasatosporales</taxon>
        <taxon>Streptomycetaceae</taxon>
        <taxon>Kitasatospora</taxon>
    </lineage>
</organism>
<feature type="signal peptide" evidence="3">
    <location>
        <begin position="1"/>
        <end position="22"/>
    </location>
</feature>
<dbReference type="Pfam" id="PF19516">
    <property type="entry name" value="DUF6049"/>
    <property type="match status" value="1"/>
</dbReference>
<sequence>MRRVAAALGAALALLPALPAAATPAGGPRPASESGASAEAPVVMTIESVNKPVALPNGTVTISGQITNAGKSVLKGAHAAVRKPWSGKPLTTRSELAGVASRTNPVGADGIELDSPQYALNELAPGQSQPYTLSVAVNDLGFSAEGVYELAVDTWGSTGDNQRDRALGIARTFLPYAPSPNEAQPSKVTTLWPLVHAPVLVAQTMSDNDQTVPVLRDDSLAAEFAPGGRLYELVETGSSLSGLTWVIDPDLLDTAFAMTKPYRVQKPGADKGDKNGKKNSKPKQAAKEENTVLRNGSAAASAWLNKLRAAVAKQGSQVVSLPYADPDLASIAHNAAELAGVDTALDKAAVAGRLTVEFRLSVDTRSDVAWPYQGYLDQQIAALAHRTGSGTVLVNGASLPEPDALKYTPTAVRPIGNGQTAVVADEEVSALFQTDLNTPQAQTLAVQRFLAETFVISRQEPQNPRGLLVMPPRELTANTAKVLATAVQAAEAGKWAEPVKLDVLTQGAADPKANTAVPPAVDYPAQARSSELPAVDLSKTIDIQHRLETLMRVLTLPQRVRGPFSAAMVRSMSTEWRTQAPAGSVYRTGVSDYLDELTNAVYVPHKNVITLAGDTGVLQVSVRNDLTQAVTNLKLVVTPTQANRLQIGPSEELVLPAAQSATLRFPAQAHNNGPVTVTAQLMTTGPNPELYGEPQTFQVEVTSVTNGVLYVFGGALLLLLLAALRFFRQRKRRVANDDEGDAPLDTPLAGAPADAQAEGRTDAPAESRAGTPEEGRTGAPAEDGAEEDGGAPADGLPERGGAAQTPRGSGADGRDRAASDEKVGP</sequence>
<evidence type="ECO:0000313" key="5">
    <source>
        <dbReference type="Proteomes" id="UP001596067"/>
    </source>
</evidence>
<keyword evidence="2" id="KW-0472">Membrane</keyword>
<keyword evidence="2" id="KW-1133">Transmembrane helix</keyword>
<accession>A0ABW1FA76</accession>
<keyword evidence="3" id="KW-0732">Signal</keyword>
<dbReference type="InterPro" id="IPR046112">
    <property type="entry name" value="DUF6049"/>
</dbReference>
<protein>
    <submittedName>
        <fullName evidence="4">DUF6049 family protein</fullName>
    </submittedName>
</protein>
<evidence type="ECO:0000256" key="3">
    <source>
        <dbReference type="SAM" id="SignalP"/>
    </source>
</evidence>
<feature type="region of interest" description="Disordered" evidence="1">
    <location>
        <begin position="263"/>
        <end position="293"/>
    </location>
</feature>
<feature type="transmembrane region" description="Helical" evidence="2">
    <location>
        <begin position="707"/>
        <end position="727"/>
    </location>
</feature>
<dbReference type="EMBL" id="JBHSOD010000098">
    <property type="protein sequence ID" value="MFC5890832.1"/>
    <property type="molecule type" value="Genomic_DNA"/>
</dbReference>
<feature type="chain" id="PRO_5046832330" evidence="3">
    <location>
        <begin position="23"/>
        <end position="825"/>
    </location>
</feature>
<dbReference type="RefSeq" id="WP_313764719.1">
    <property type="nucleotide sequence ID" value="NZ_BAAAVH010000047.1"/>
</dbReference>
<comment type="caution">
    <text evidence="4">The sequence shown here is derived from an EMBL/GenBank/DDBJ whole genome shotgun (WGS) entry which is preliminary data.</text>
</comment>
<reference evidence="5" key="1">
    <citation type="journal article" date="2019" name="Int. J. Syst. Evol. Microbiol.">
        <title>The Global Catalogue of Microorganisms (GCM) 10K type strain sequencing project: providing services to taxonomists for standard genome sequencing and annotation.</title>
        <authorList>
            <consortium name="The Broad Institute Genomics Platform"/>
            <consortium name="The Broad Institute Genome Sequencing Center for Infectious Disease"/>
            <person name="Wu L."/>
            <person name="Ma J."/>
        </authorList>
    </citation>
    <scope>NUCLEOTIDE SEQUENCE [LARGE SCALE GENOMIC DNA]</scope>
    <source>
        <strain evidence="5">CGMCC 4.1469</strain>
    </source>
</reference>
<keyword evidence="2" id="KW-0812">Transmembrane</keyword>
<keyword evidence="5" id="KW-1185">Reference proteome</keyword>